<feature type="region of interest" description="Disordered" evidence="1">
    <location>
        <begin position="176"/>
        <end position="203"/>
    </location>
</feature>
<dbReference type="Proteomes" id="UP000249061">
    <property type="component" value="Unassembled WGS sequence"/>
</dbReference>
<keyword evidence="2" id="KW-0812">Transmembrane</keyword>
<evidence type="ECO:0000256" key="1">
    <source>
        <dbReference type="SAM" id="MobiDB-lite"/>
    </source>
</evidence>
<dbReference type="AlphaFoldDB" id="A0A2W5TMF4"/>
<sequence length="203" mass="22072">MRLDARYVGAVSIWNVGACFTCTKCLLRSAWRKCPRCGGHTVDLRVESLEGKWSAWRGFAEGWSLASVSGARAMKRLRGLAGVLTVGACLAPIAGPWLKKGQPPELMEIGIALVMDALIAWPLFWFFSLYLLLFAQVLRGLAWVTTLGAEISPVGTLKFSVLARLTRVMARADSAARSEERGEPRRCVSAWGDDGSGDASLRA</sequence>
<protein>
    <submittedName>
        <fullName evidence="3">Uncharacterized protein</fullName>
    </submittedName>
</protein>
<keyword evidence="2" id="KW-0472">Membrane</keyword>
<evidence type="ECO:0000256" key="2">
    <source>
        <dbReference type="SAM" id="Phobius"/>
    </source>
</evidence>
<proteinExistence type="predicted"/>
<evidence type="ECO:0000313" key="3">
    <source>
        <dbReference type="EMBL" id="PZR14503.1"/>
    </source>
</evidence>
<gene>
    <name evidence="3" type="ORF">DI536_10635</name>
</gene>
<comment type="caution">
    <text evidence="3">The sequence shown here is derived from an EMBL/GenBank/DDBJ whole genome shotgun (WGS) entry which is preliminary data.</text>
</comment>
<dbReference type="EMBL" id="QFQP01000007">
    <property type="protein sequence ID" value="PZR14503.1"/>
    <property type="molecule type" value="Genomic_DNA"/>
</dbReference>
<feature type="compositionally biased region" description="Basic and acidic residues" evidence="1">
    <location>
        <begin position="176"/>
        <end position="186"/>
    </location>
</feature>
<name>A0A2W5TMF4_9BACT</name>
<accession>A0A2W5TMF4</accession>
<feature type="transmembrane region" description="Helical" evidence="2">
    <location>
        <begin position="79"/>
        <end position="98"/>
    </location>
</feature>
<keyword evidence="2" id="KW-1133">Transmembrane helix</keyword>
<evidence type="ECO:0000313" key="4">
    <source>
        <dbReference type="Proteomes" id="UP000249061"/>
    </source>
</evidence>
<reference evidence="3 4" key="1">
    <citation type="submission" date="2017-08" db="EMBL/GenBank/DDBJ databases">
        <title>Infants hospitalized years apart are colonized by the same room-sourced microbial strains.</title>
        <authorList>
            <person name="Brooks B."/>
            <person name="Olm M.R."/>
            <person name="Firek B.A."/>
            <person name="Baker R."/>
            <person name="Thomas B.C."/>
            <person name="Morowitz M.J."/>
            <person name="Banfield J.F."/>
        </authorList>
    </citation>
    <scope>NUCLEOTIDE SEQUENCE [LARGE SCALE GENOMIC DNA]</scope>
    <source>
        <strain evidence="3">S2_003_000_R2_14</strain>
    </source>
</reference>
<organism evidence="3 4">
    <name type="scientific">Archangium gephyra</name>
    <dbReference type="NCBI Taxonomy" id="48"/>
    <lineage>
        <taxon>Bacteria</taxon>
        <taxon>Pseudomonadati</taxon>
        <taxon>Myxococcota</taxon>
        <taxon>Myxococcia</taxon>
        <taxon>Myxococcales</taxon>
        <taxon>Cystobacterineae</taxon>
        <taxon>Archangiaceae</taxon>
        <taxon>Archangium</taxon>
    </lineage>
</organism>
<feature type="transmembrane region" description="Helical" evidence="2">
    <location>
        <begin position="110"/>
        <end position="133"/>
    </location>
</feature>